<dbReference type="Gene3D" id="1.25.10.10">
    <property type="entry name" value="Leucine-rich Repeat Variant"/>
    <property type="match status" value="1"/>
</dbReference>
<dbReference type="InterPro" id="IPR011989">
    <property type="entry name" value="ARM-like"/>
</dbReference>
<evidence type="ECO:0000313" key="1">
    <source>
        <dbReference type="Proteomes" id="UP000887574"/>
    </source>
</evidence>
<keyword evidence="1" id="KW-1185">Reference proteome</keyword>
<dbReference type="AlphaFoldDB" id="A0A915D0D4"/>
<dbReference type="WBParaSite" id="jg14057.2">
    <property type="protein sequence ID" value="jg14057.2"/>
    <property type="gene ID" value="jg14057"/>
</dbReference>
<dbReference type="Proteomes" id="UP000887574">
    <property type="component" value="Unplaced"/>
</dbReference>
<dbReference type="SUPFAM" id="SSF48371">
    <property type="entry name" value="ARM repeat"/>
    <property type="match status" value="1"/>
</dbReference>
<reference evidence="2" key="1">
    <citation type="submission" date="2022-11" db="UniProtKB">
        <authorList>
            <consortium name="WormBaseParasite"/>
        </authorList>
    </citation>
    <scope>IDENTIFICATION</scope>
</reference>
<dbReference type="InterPro" id="IPR016024">
    <property type="entry name" value="ARM-type_fold"/>
</dbReference>
<name>A0A915D0D4_9BILA</name>
<accession>A0A915D0D4</accession>
<sequence>MELMSTEDCMQWRTLLQQVKQSSDSKKEEWLSERSEIVTKAKEYMLQNPDSNNPMTSVAAQILYRLGEWEFNAIEDSKRLPLLAAFLNSADVNWDSFVGFFSTSIFVIDQLDPLKIQEVVSSLKANWTRLERSLNQVDLRRIVDRVLQLWHLGMHCEMSHSRRITRAIANGVVGLYSSFGRSIFKELLQVYVMQMPHFLKFKYFFLSHLLDNVHKSELSEPIMLECYKQLEQCLKCQHLASVTPNSVVSLGLRFLENGTLEDFVGLLKRTLTCSVKVVRINCCRHWLAKIYSDHKLSAEIFGQLNIDLLTHIQQFKAADDSDSSEPVWWMQETFLWAWVNTYKYCIRRKNILLREAEIDYLKVCLRSRQNSIKLIAVEILQQILYWDSSKLSCFQVHPEAHQFVLANFGTDDVDVRKCVLDLFVCLSQANKQSLMQHFLNWIKPKECVNIERVLTTLKIMLIDIHSATTQLVPYLLQWLSDEEEQSVRTTCLQIFSKLIEECYDQVEQEELCVQVQQLFRLQADSGLKLVSLNFFELLLKLGKDVDISSLDCDEAIRIEMASLRVKYGFQQKSALIADCLAVNQQLLQLGGSSSIGVCQPAYQLNHFMNTDLAAAAAPEMVAEADEDHAVLEWSEKPRNVLPKYGDGLIHSCCALLTHSINLDLCYITKCVDSVWQVMLRSHHRGVLEHCSGVFEGFVKLLAQKQHTKHLPLHILENTLELLGQNECQSRDIAFSKMLTCICSHFPAECNRVILGLINLYDKKQQDRHVKLRVLHVLQKFLLAAAFDLSAIHASICDFLLRTALPQTGNCFRLFAQLSCLFSGMPEKVPLACFLNTNCAVMQLIYDKLVQLRLERLVVVHFPFSSQQGYRYAKSLFGPLQALLLAEPALVIRRQILEVILNMVPCQKYEQVKILAEQLCGTEDAFTTDILYTIDRYILSYSTSIPCLIYKSVATPIPLLVNRLPSYLENIRSSINCKNVMKRMGAARNLVRIAQCLTAYSNPQLLIQMHWCVCHLVTDEVEEIRLITAQCTRLFEEGQCALFPWTLTTPLSSGPSIC</sequence>
<proteinExistence type="predicted"/>
<protein>
    <submittedName>
        <fullName evidence="2">Uncharacterized protein</fullName>
    </submittedName>
</protein>
<evidence type="ECO:0000313" key="2">
    <source>
        <dbReference type="WBParaSite" id="jg14057.2"/>
    </source>
</evidence>
<organism evidence="1 2">
    <name type="scientific">Ditylenchus dipsaci</name>
    <dbReference type="NCBI Taxonomy" id="166011"/>
    <lineage>
        <taxon>Eukaryota</taxon>
        <taxon>Metazoa</taxon>
        <taxon>Ecdysozoa</taxon>
        <taxon>Nematoda</taxon>
        <taxon>Chromadorea</taxon>
        <taxon>Rhabditida</taxon>
        <taxon>Tylenchina</taxon>
        <taxon>Tylenchomorpha</taxon>
        <taxon>Sphaerularioidea</taxon>
        <taxon>Anguinidae</taxon>
        <taxon>Anguininae</taxon>
        <taxon>Ditylenchus</taxon>
    </lineage>
</organism>